<keyword evidence="3" id="KW-0809">Transit peptide</keyword>
<dbReference type="Pfam" id="PF01632">
    <property type="entry name" value="Ribosomal_L35p"/>
    <property type="match status" value="1"/>
</dbReference>
<comment type="similarity">
    <text evidence="2">Belongs to the bacterial ribosomal protein bL35 family.</text>
</comment>
<comment type="subcellular location">
    <subcellularLocation>
        <location evidence="1">Mitochondrion</location>
    </subcellularLocation>
</comment>
<evidence type="ECO:0000256" key="7">
    <source>
        <dbReference type="ARBA" id="ARBA00035273"/>
    </source>
</evidence>
<evidence type="ECO:0000256" key="1">
    <source>
        <dbReference type="ARBA" id="ARBA00004173"/>
    </source>
</evidence>
<evidence type="ECO:0000313" key="10">
    <source>
        <dbReference type="RefSeq" id="XP_022336859.1"/>
    </source>
</evidence>
<evidence type="ECO:0000256" key="3">
    <source>
        <dbReference type="ARBA" id="ARBA00022946"/>
    </source>
</evidence>
<organism evidence="9 10">
    <name type="scientific">Crassostrea virginica</name>
    <name type="common">Eastern oyster</name>
    <dbReference type="NCBI Taxonomy" id="6565"/>
    <lineage>
        <taxon>Eukaryota</taxon>
        <taxon>Metazoa</taxon>
        <taxon>Spiralia</taxon>
        <taxon>Lophotrochozoa</taxon>
        <taxon>Mollusca</taxon>
        <taxon>Bivalvia</taxon>
        <taxon>Autobranchia</taxon>
        <taxon>Pteriomorphia</taxon>
        <taxon>Ostreida</taxon>
        <taxon>Ostreoidea</taxon>
        <taxon>Ostreidae</taxon>
        <taxon>Crassostrea</taxon>
    </lineage>
</organism>
<dbReference type="InterPro" id="IPR019338">
    <property type="entry name" value="Ribosomal_bL35m"/>
</dbReference>
<dbReference type="GO" id="GO:0003735">
    <property type="term" value="F:structural constituent of ribosome"/>
    <property type="evidence" value="ECO:0007669"/>
    <property type="project" value="InterPro"/>
</dbReference>
<keyword evidence="9" id="KW-1185">Reference proteome</keyword>
<dbReference type="GO" id="GO:0005840">
    <property type="term" value="C:ribosome"/>
    <property type="evidence" value="ECO:0007669"/>
    <property type="project" value="UniProtKB-KW"/>
</dbReference>
<dbReference type="Proteomes" id="UP000694844">
    <property type="component" value="Chromosome 5"/>
</dbReference>
<sequence length="184" mass="22139">MAASMIKHFSKGAQLVACQVWRSAHWARRPEGTSLVHQFSTLNLENANRGCALSNQSIYRTPVQRSLLEACQPFKTTIRTKIRYSKMNKEKTARPVIRRFFRLDWGAWIRTRTGRGKRRYQKSAERRRRLDQHVFCNKQQNKLLDQLVTPFWRRKMHFVDDPYAPYQKRHHISRFFKEKQPFYP</sequence>
<accession>A0A8B8EB04</accession>
<dbReference type="OrthoDB" id="5847109at2759"/>
<evidence type="ECO:0000256" key="4">
    <source>
        <dbReference type="ARBA" id="ARBA00022980"/>
    </source>
</evidence>
<gene>
    <name evidence="10" type="primary">LOC111133074</name>
</gene>
<evidence type="ECO:0000256" key="6">
    <source>
        <dbReference type="ARBA" id="ARBA00023274"/>
    </source>
</evidence>
<keyword evidence="6" id="KW-0687">Ribonucleoprotein</keyword>
<evidence type="ECO:0000256" key="2">
    <source>
        <dbReference type="ARBA" id="ARBA00006598"/>
    </source>
</evidence>
<dbReference type="GO" id="GO:1990904">
    <property type="term" value="C:ribonucleoprotein complex"/>
    <property type="evidence" value="ECO:0007669"/>
    <property type="project" value="UniProtKB-KW"/>
</dbReference>
<proteinExistence type="inferred from homology"/>
<reference evidence="10" key="1">
    <citation type="submission" date="2025-08" db="UniProtKB">
        <authorList>
            <consortium name="RefSeq"/>
        </authorList>
    </citation>
    <scope>IDENTIFICATION</scope>
    <source>
        <tissue evidence="10">Whole sample</tissue>
    </source>
</reference>
<dbReference type="RefSeq" id="XP_022336859.1">
    <property type="nucleotide sequence ID" value="XM_022481151.1"/>
</dbReference>
<dbReference type="GO" id="GO:0005739">
    <property type="term" value="C:mitochondrion"/>
    <property type="evidence" value="ECO:0007669"/>
    <property type="project" value="UniProtKB-SubCell"/>
</dbReference>
<dbReference type="PANTHER" id="PTHR15909">
    <property type="entry name" value="39S RIBOSOMAL PROTEIN L35, MITOCHONDRIAL"/>
    <property type="match status" value="1"/>
</dbReference>
<dbReference type="GO" id="GO:0006412">
    <property type="term" value="P:translation"/>
    <property type="evidence" value="ECO:0007669"/>
    <property type="project" value="InterPro"/>
</dbReference>
<dbReference type="PANTHER" id="PTHR15909:SF0">
    <property type="entry name" value="LARGE RIBOSOMAL SUBUNIT PROTEIN BL35M"/>
    <property type="match status" value="1"/>
</dbReference>
<dbReference type="InterPro" id="IPR037229">
    <property type="entry name" value="Ribosomal_bL35_sf"/>
</dbReference>
<name>A0A8B8EB04_CRAVI</name>
<evidence type="ECO:0000256" key="5">
    <source>
        <dbReference type="ARBA" id="ARBA00023128"/>
    </source>
</evidence>
<dbReference type="GeneID" id="111133074"/>
<protein>
    <recommendedName>
        <fullName evidence="7">Large ribosomal subunit protein bL35m</fullName>
    </recommendedName>
    <alternativeName>
        <fullName evidence="8">39S ribosomal protein L35, mitochondrial</fullName>
    </alternativeName>
</protein>
<dbReference type="AlphaFoldDB" id="A0A8B8EB04"/>
<evidence type="ECO:0000313" key="9">
    <source>
        <dbReference type="Proteomes" id="UP000694844"/>
    </source>
</evidence>
<evidence type="ECO:0000256" key="8">
    <source>
        <dbReference type="ARBA" id="ARBA00035418"/>
    </source>
</evidence>
<keyword evidence="5" id="KW-0496">Mitochondrion</keyword>
<dbReference type="SUPFAM" id="SSF143034">
    <property type="entry name" value="L35p-like"/>
    <property type="match status" value="1"/>
</dbReference>
<dbReference type="InterPro" id="IPR021137">
    <property type="entry name" value="Ribosomal_bL35-like"/>
</dbReference>
<keyword evidence="4" id="KW-0689">Ribosomal protein</keyword>